<evidence type="ECO:0000313" key="3">
    <source>
        <dbReference type="Proteomes" id="UP000001798"/>
    </source>
</evidence>
<keyword evidence="3" id="KW-1185">Reference proteome</keyword>
<dbReference type="VEuPathDB" id="FungiDB:Bcin01g09260"/>
<dbReference type="InterPro" id="IPR053161">
    <property type="entry name" value="Ulvan_degrading_GH"/>
</dbReference>
<dbReference type="RefSeq" id="XP_001553563.2">
    <property type="nucleotide sequence ID" value="XM_001553513.2"/>
</dbReference>
<accession>A0A384J790</accession>
<gene>
    <name evidence="2" type="ORF">BCIN_01g09260</name>
</gene>
<dbReference type="OrthoDB" id="2579248at2759"/>
<dbReference type="AlphaFoldDB" id="A0A384J790"/>
<dbReference type="GeneID" id="5434097"/>
<organism evidence="2 3">
    <name type="scientific">Botryotinia fuckeliana (strain B05.10)</name>
    <name type="common">Noble rot fungus</name>
    <name type="synonym">Botrytis cinerea</name>
    <dbReference type="NCBI Taxonomy" id="332648"/>
    <lineage>
        <taxon>Eukaryota</taxon>
        <taxon>Fungi</taxon>
        <taxon>Dikarya</taxon>
        <taxon>Ascomycota</taxon>
        <taxon>Pezizomycotina</taxon>
        <taxon>Leotiomycetes</taxon>
        <taxon>Helotiales</taxon>
        <taxon>Sclerotiniaceae</taxon>
        <taxon>Botrytis</taxon>
    </lineage>
</organism>
<dbReference type="KEGG" id="bfu:BCIN_01g09260"/>
<dbReference type="InterPro" id="IPR029062">
    <property type="entry name" value="Class_I_gatase-like"/>
</dbReference>
<evidence type="ECO:0000313" key="2">
    <source>
        <dbReference type="EMBL" id="ATZ46302.1"/>
    </source>
</evidence>
<reference evidence="2 3" key="1">
    <citation type="journal article" date="2011" name="PLoS Genet.">
        <title>Genomic analysis of the necrotrophic fungal pathogens Sclerotinia sclerotiorum and Botrytis cinerea.</title>
        <authorList>
            <person name="Amselem J."/>
            <person name="Cuomo C.A."/>
            <person name="van Kan J.A."/>
            <person name="Viaud M."/>
            <person name="Benito E.P."/>
            <person name="Couloux A."/>
            <person name="Coutinho P.M."/>
            <person name="de Vries R.P."/>
            <person name="Dyer P.S."/>
            <person name="Fillinger S."/>
            <person name="Fournier E."/>
            <person name="Gout L."/>
            <person name="Hahn M."/>
            <person name="Kohn L."/>
            <person name="Lapalu N."/>
            <person name="Plummer K.M."/>
            <person name="Pradier J.M."/>
            <person name="Quevillon E."/>
            <person name="Sharon A."/>
            <person name="Simon A."/>
            <person name="ten Have A."/>
            <person name="Tudzynski B."/>
            <person name="Tudzynski P."/>
            <person name="Wincker P."/>
            <person name="Andrew M."/>
            <person name="Anthouard V."/>
            <person name="Beever R.E."/>
            <person name="Beffa R."/>
            <person name="Benoit I."/>
            <person name="Bouzid O."/>
            <person name="Brault B."/>
            <person name="Chen Z."/>
            <person name="Choquer M."/>
            <person name="Collemare J."/>
            <person name="Cotton P."/>
            <person name="Danchin E.G."/>
            <person name="Da Silva C."/>
            <person name="Gautier A."/>
            <person name="Giraud C."/>
            <person name="Giraud T."/>
            <person name="Gonzalez C."/>
            <person name="Grossetete S."/>
            <person name="Guldener U."/>
            <person name="Henrissat B."/>
            <person name="Howlett B.J."/>
            <person name="Kodira C."/>
            <person name="Kretschmer M."/>
            <person name="Lappartient A."/>
            <person name="Leroch M."/>
            <person name="Levis C."/>
            <person name="Mauceli E."/>
            <person name="Neuveglise C."/>
            <person name="Oeser B."/>
            <person name="Pearson M."/>
            <person name="Poulain J."/>
            <person name="Poussereau N."/>
            <person name="Quesneville H."/>
            <person name="Rascle C."/>
            <person name="Schumacher J."/>
            <person name="Segurens B."/>
            <person name="Sexton A."/>
            <person name="Silva E."/>
            <person name="Sirven C."/>
            <person name="Soanes D.M."/>
            <person name="Talbot N.J."/>
            <person name="Templeton M."/>
            <person name="Yandava C."/>
            <person name="Yarden O."/>
            <person name="Zeng Q."/>
            <person name="Rollins J.A."/>
            <person name="Lebrun M.H."/>
            <person name="Dickman M."/>
        </authorList>
    </citation>
    <scope>NUCLEOTIDE SEQUENCE [LARGE SCALE GENOMIC DNA]</scope>
    <source>
        <strain evidence="2 3">B05.10</strain>
    </source>
</reference>
<reference evidence="2 3" key="2">
    <citation type="journal article" date="2012" name="Eukaryot. Cell">
        <title>Genome update of Botrytis cinerea strains B05.10 and T4.</title>
        <authorList>
            <person name="Staats M."/>
            <person name="van Kan J.A."/>
        </authorList>
    </citation>
    <scope>NUCLEOTIDE SEQUENCE [LARGE SCALE GENOMIC DNA]</scope>
    <source>
        <strain evidence="2 3">B05.10</strain>
    </source>
</reference>
<feature type="region of interest" description="Disordered" evidence="1">
    <location>
        <begin position="20"/>
        <end position="46"/>
    </location>
</feature>
<dbReference type="PANTHER" id="PTHR36848">
    <property type="entry name" value="DNA-BINDING PROTEIN (PUTATIVE SECRETED PROTEIN)-RELATED"/>
    <property type="match status" value="1"/>
</dbReference>
<protein>
    <recommendedName>
        <fullName evidence="4">Glycoside hydrolase family 2 protein</fullName>
    </recommendedName>
</protein>
<sequence>MDGAMMDYIPIPSFISKALQGRNQPRNRDVSSKTPNPLSYPKSSLPYDSQLFKNPSSEYRGCPFWAWNTKLDKGQLLRQIDYFAEMGLGGFHMHVRTGLDTEYMGTEFMDLIRACVDYAETKHMLACLYDDDRWPSGAAGGKVIEKYPEHKGKHLLFTPHAYGTVPLGGGAPASARASRSENGHLIARFEIELDNNGTLKSSRILEKGEHGENVWYAYVETNPNSSWFNDQTYIDTLSEDAMARFIEMTHEAYKKKCGDKFGTIIPCIFTDEPQFATKIRLPHPRANEDIFLPWTTDLPESFKKEYHADIVESLPQVIWNLPNDKPSLPRYRYHDHVCERFVSAFIDQISGWCQKNNLYLDGHMMEEPTLYSQTTALGEAMRCYRNMDMPGIDLLVDGVEYNTAKQASSVSRQMGRRGTMCEIYGVTHWYFTFEGHKGCGDWQAALGITFRVHHLAWLSMAGEGKRDYPASINYQSPWYKEYGYVEDHFARVSVAMTRGKAVTRVGVIHPIESYWLCFGPDQSGDEAGFRDRAFSELTNWLLHGLIDFDFISESLLPTQVSKPQEGRKLIVGFCEYEVIIVPNLRTIRSSTLNVIQAFSKAGGRVIIAGSSPELIDAAVPPEKPTIKHSINVFWSQQNILCALNEYRDLRVTNENGSSTEHLLYQMRQDGNEKYVFICNTDRNSPIMTKIELKGHWDVSKMDTFNGEEGLMSSQLVKDWTQLHHKFEGCASLLMRLRPRTRQSIAETLPLIKISEKIPVLEGDVTLTKVELSEPNVLMLDYASYKLDSDEHWSDSTEVLRIDNAIRDRLKLPHKGAAFRQPWSVPASERAPKTHVTMRFLIISALDGNKSTKLALEDIKGMKIKINRIELDSQNFDGWWVDEDIRTLEIPAYTIRPGRNTLTLSFPFGILTNIERLYLLGDFCVGNRHNSSLGTDSYYLQQPRTVSWGDITKQGLPFYAGNLTYICDILIPPTSPTTTVHLSLPEYSSPVLTVALADTKQKLGRIAFQPRTLDITSLGPGKHKIAITAFGNRYNSFGHVHLPDGLTNGCSPDIWRTGGDWWTDRYNVKPIGILECPSLKSEMKLVDEVDEGNEEGWELVE</sequence>
<proteinExistence type="predicted"/>
<evidence type="ECO:0000256" key="1">
    <source>
        <dbReference type="SAM" id="MobiDB-lite"/>
    </source>
</evidence>
<name>A0A384J790_BOTFB</name>
<dbReference type="PANTHER" id="PTHR36848:SF2">
    <property type="entry name" value="SECRETED PROTEIN"/>
    <property type="match status" value="1"/>
</dbReference>
<dbReference type="CDD" id="cd03143">
    <property type="entry name" value="A4_beta-galactosidase_middle_domain"/>
    <property type="match status" value="1"/>
</dbReference>
<reference evidence="2 3" key="3">
    <citation type="journal article" date="2017" name="Mol. Plant Pathol.">
        <title>A gapless genome sequence of the fungus Botrytis cinerea.</title>
        <authorList>
            <person name="Van Kan J.A."/>
            <person name="Stassen J.H."/>
            <person name="Mosbach A."/>
            <person name="Van Der Lee T.A."/>
            <person name="Faino L."/>
            <person name="Farmer A.D."/>
            <person name="Papasotiriou D.G."/>
            <person name="Zhou S."/>
            <person name="Seidl M.F."/>
            <person name="Cottam E."/>
            <person name="Edel D."/>
            <person name="Hahn M."/>
            <person name="Schwartz D.C."/>
            <person name="Dietrich R.A."/>
            <person name="Widdison S."/>
            <person name="Scalliet G."/>
        </authorList>
    </citation>
    <scope>NUCLEOTIDE SEQUENCE [LARGE SCALE GENOMIC DNA]</scope>
    <source>
        <strain evidence="2 3">B05.10</strain>
    </source>
</reference>
<dbReference type="Proteomes" id="UP000001798">
    <property type="component" value="Chromosome 1"/>
</dbReference>
<evidence type="ECO:0008006" key="4">
    <source>
        <dbReference type="Google" id="ProtNLM"/>
    </source>
</evidence>
<dbReference type="EMBL" id="CP009805">
    <property type="protein sequence ID" value="ATZ46302.1"/>
    <property type="molecule type" value="Genomic_DNA"/>
</dbReference>
<dbReference type="Gene3D" id="3.40.50.880">
    <property type="match status" value="1"/>
</dbReference>